<dbReference type="AlphaFoldDB" id="A0A2R3QAC9"/>
<protein>
    <submittedName>
        <fullName evidence="3">DedA family protein</fullName>
    </submittedName>
</protein>
<dbReference type="KEGG" id="mela:C6568_05100"/>
<feature type="transmembrane region" description="Helical" evidence="1">
    <location>
        <begin position="41"/>
        <end position="64"/>
    </location>
</feature>
<dbReference type="InterPro" id="IPR051311">
    <property type="entry name" value="DedA_domain"/>
</dbReference>
<keyword evidence="1" id="KW-0812">Transmembrane</keyword>
<evidence type="ECO:0000313" key="4">
    <source>
        <dbReference type="Proteomes" id="UP000237925"/>
    </source>
</evidence>
<keyword evidence="1" id="KW-1133">Transmembrane helix</keyword>
<feature type="transmembrane region" description="Helical" evidence="1">
    <location>
        <begin position="125"/>
        <end position="145"/>
    </location>
</feature>
<keyword evidence="4" id="KW-1185">Reference proteome</keyword>
<feature type="domain" description="VTT" evidence="2">
    <location>
        <begin position="29"/>
        <end position="145"/>
    </location>
</feature>
<dbReference type="Pfam" id="PF09335">
    <property type="entry name" value="VTT_dom"/>
    <property type="match status" value="1"/>
</dbReference>
<reference evidence="3 4" key="1">
    <citation type="submission" date="2018-03" db="EMBL/GenBank/DDBJ databases">
        <title>Genome sequencing of Melaminivora sp.</title>
        <authorList>
            <person name="Kim S.-J."/>
            <person name="Heo J."/>
            <person name="Ahn J.-H."/>
            <person name="Kwon S.-W."/>
        </authorList>
    </citation>
    <scope>NUCLEOTIDE SEQUENCE [LARGE SCALE GENOMIC DNA]</scope>
    <source>
        <strain evidence="3 4">SC2-9</strain>
    </source>
</reference>
<keyword evidence="1" id="KW-0472">Membrane</keyword>
<feature type="transmembrane region" description="Helical" evidence="1">
    <location>
        <begin position="165"/>
        <end position="186"/>
    </location>
</feature>
<evidence type="ECO:0000313" key="3">
    <source>
        <dbReference type="EMBL" id="AVO48709.1"/>
    </source>
</evidence>
<dbReference type="EMBL" id="CP027667">
    <property type="protein sequence ID" value="AVO48709.1"/>
    <property type="molecule type" value="Genomic_DNA"/>
</dbReference>
<name>A0A2R3QAC9_9BURK</name>
<gene>
    <name evidence="3" type="ORF">C6568_05100</name>
</gene>
<proteinExistence type="predicted"/>
<evidence type="ECO:0000256" key="1">
    <source>
        <dbReference type="SAM" id="Phobius"/>
    </source>
</evidence>
<organism evidence="3 4">
    <name type="scientific">Melaminivora suipulveris</name>
    <dbReference type="NCBI Taxonomy" id="2109913"/>
    <lineage>
        <taxon>Bacteria</taxon>
        <taxon>Pseudomonadati</taxon>
        <taxon>Pseudomonadota</taxon>
        <taxon>Betaproteobacteria</taxon>
        <taxon>Burkholderiales</taxon>
        <taxon>Comamonadaceae</taxon>
        <taxon>Melaminivora</taxon>
    </lineage>
</organism>
<accession>A0A2R3QAC9</accession>
<dbReference type="PANTHER" id="PTHR42709">
    <property type="entry name" value="ALKALINE PHOSPHATASE LIKE PROTEIN"/>
    <property type="match status" value="1"/>
</dbReference>
<feature type="transmembrane region" description="Helical" evidence="1">
    <location>
        <begin position="12"/>
        <end position="35"/>
    </location>
</feature>
<dbReference type="OrthoDB" id="948134at2"/>
<dbReference type="Proteomes" id="UP000237925">
    <property type="component" value="Chromosome"/>
</dbReference>
<dbReference type="GO" id="GO:0005886">
    <property type="term" value="C:plasma membrane"/>
    <property type="evidence" value="ECO:0007669"/>
    <property type="project" value="TreeGrafter"/>
</dbReference>
<sequence>MAHHLQHLIEQYGLLAVFLGCLAEGEGAAILGGFFAHQGVFGLPAAVLASFTGAALGDMGFFLLGRRYARHPWVQRLRARPGFARADRLVRRHPNAFVLLNRYVYGMRLVGGVAAGLAEIGFWRFAVLNLVSALAWAALFTALGYVFGLGVQEFIGRALHAHQRLWIGGGLLVFAGLAAVIVRTWLIRRARELPT</sequence>
<dbReference type="InterPro" id="IPR032816">
    <property type="entry name" value="VTT_dom"/>
</dbReference>
<dbReference type="PANTHER" id="PTHR42709:SF2">
    <property type="entry name" value="INNER MEMBRANE PROTEIN YOHD"/>
    <property type="match status" value="1"/>
</dbReference>
<evidence type="ECO:0000259" key="2">
    <source>
        <dbReference type="Pfam" id="PF09335"/>
    </source>
</evidence>